<feature type="transmembrane region" description="Helical" evidence="4">
    <location>
        <begin position="129"/>
        <end position="149"/>
    </location>
</feature>
<protein>
    <submittedName>
        <fullName evidence="6">Major facilitator family transporter</fullName>
    </submittedName>
</protein>
<dbReference type="AlphaFoldDB" id="A0A0W0YQU4"/>
<feature type="transmembrane region" description="Helical" evidence="4">
    <location>
        <begin position="161"/>
        <end position="180"/>
    </location>
</feature>
<dbReference type="PANTHER" id="PTHR23527:SF1">
    <property type="entry name" value="BLL3282 PROTEIN"/>
    <property type="match status" value="1"/>
</dbReference>
<dbReference type="PATRIC" id="fig|1122169.6.peg.2217"/>
<dbReference type="InterPro" id="IPR011701">
    <property type="entry name" value="MFS"/>
</dbReference>
<feature type="domain" description="Major facilitator superfamily (MFS) profile" evidence="5">
    <location>
        <begin position="5"/>
        <end position="392"/>
    </location>
</feature>
<dbReference type="PROSITE" id="PS50850">
    <property type="entry name" value="MFS"/>
    <property type="match status" value="1"/>
</dbReference>
<feature type="transmembrane region" description="Helical" evidence="4">
    <location>
        <begin position="44"/>
        <end position="64"/>
    </location>
</feature>
<evidence type="ECO:0000259" key="5">
    <source>
        <dbReference type="PROSITE" id="PS50850"/>
    </source>
</evidence>
<reference evidence="6 7" key="1">
    <citation type="submission" date="2015-11" db="EMBL/GenBank/DDBJ databases">
        <title>Genomic analysis of 38 Legionella species identifies large and diverse effector repertoires.</title>
        <authorList>
            <person name="Burstein D."/>
            <person name="Amaro F."/>
            <person name="Zusman T."/>
            <person name="Lifshitz Z."/>
            <person name="Cohen O."/>
            <person name="Gilbert J.A."/>
            <person name="Pupko T."/>
            <person name="Shuman H.A."/>
            <person name="Segal G."/>
        </authorList>
    </citation>
    <scope>NUCLEOTIDE SEQUENCE [LARGE SCALE GENOMIC DNA]</scope>
    <source>
        <strain evidence="6 7">ATCC 49655</strain>
    </source>
</reference>
<comment type="caution">
    <text evidence="6">The sequence shown here is derived from an EMBL/GenBank/DDBJ whole genome shotgun (WGS) entry which is preliminary data.</text>
</comment>
<keyword evidence="1 4" id="KW-0812">Transmembrane</keyword>
<dbReference type="SUPFAM" id="SSF103473">
    <property type="entry name" value="MFS general substrate transporter"/>
    <property type="match status" value="1"/>
</dbReference>
<dbReference type="PANTHER" id="PTHR23527">
    <property type="entry name" value="BLL3282 PROTEIN"/>
    <property type="match status" value="1"/>
</dbReference>
<organism evidence="6 7">
    <name type="scientific">Legionella shakespearei DSM 23087</name>
    <dbReference type="NCBI Taxonomy" id="1122169"/>
    <lineage>
        <taxon>Bacteria</taxon>
        <taxon>Pseudomonadati</taxon>
        <taxon>Pseudomonadota</taxon>
        <taxon>Gammaproteobacteria</taxon>
        <taxon>Legionellales</taxon>
        <taxon>Legionellaceae</taxon>
        <taxon>Legionella</taxon>
    </lineage>
</organism>
<feature type="transmembrane region" description="Helical" evidence="4">
    <location>
        <begin position="207"/>
        <end position="229"/>
    </location>
</feature>
<dbReference type="GO" id="GO:0022857">
    <property type="term" value="F:transmembrane transporter activity"/>
    <property type="evidence" value="ECO:0007669"/>
    <property type="project" value="InterPro"/>
</dbReference>
<evidence type="ECO:0000256" key="4">
    <source>
        <dbReference type="SAM" id="Phobius"/>
    </source>
</evidence>
<keyword evidence="3 4" id="KW-0472">Membrane</keyword>
<dbReference type="RefSeq" id="WP_162263945.1">
    <property type="nucleotide sequence ID" value="NZ_KB892393.1"/>
</dbReference>
<dbReference type="STRING" id="1122169.Lsha_1938"/>
<proteinExistence type="predicted"/>
<feature type="transmembrane region" description="Helical" evidence="4">
    <location>
        <begin position="101"/>
        <end position="122"/>
    </location>
</feature>
<evidence type="ECO:0000256" key="3">
    <source>
        <dbReference type="ARBA" id="ARBA00023136"/>
    </source>
</evidence>
<dbReference type="InterPro" id="IPR020846">
    <property type="entry name" value="MFS_dom"/>
</dbReference>
<dbReference type="eggNOG" id="COG2271">
    <property type="taxonomic scope" value="Bacteria"/>
</dbReference>
<dbReference type="InterPro" id="IPR036259">
    <property type="entry name" value="MFS_trans_sf"/>
</dbReference>
<keyword evidence="2 4" id="KW-1133">Transmembrane helix</keyword>
<dbReference type="Pfam" id="PF07690">
    <property type="entry name" value="MFS_1"/>
    <property type="match status" value="1"/>
</dbReference>
<evidence type="ECO:0000313" key="7">
    <source>
        <dbReference type="Proteomes" id="UP000054600"/>
    </source>
</evidence>
<dbReference type="EMBL" id="LNYW01000049">
    <property type="protein sequence ID" value="KTD59242.1"/>
    <property type="molecule type" value="Genomic_DNA"/>
</dbReference>
<evidence type="ECO:0000256" key="2">
    <source>
        <dbReference type="ARBA" id="ARBA00022989"/>
    </source>
</evidence>
<keyword evidence="7" id="KW-1185">Reference proteome</keyword>
<feature type="transmembrane region" description="Helical" evidence="4">
    <location>
        <begin position="273"/>
        <end position="294"/>
    </location>
</feature>
<sequence length="394" mass="43602">MYRYIVWFITTLFVVYAFCLNTASAVFSQSIKMSLHATDFSISLAMSAFILAFACMQIPAGFLLDKFNPRYVVSSAVILLALGNVLLSYADSLILLATANFLQGVGASFAFVSAAVLISQWFAEKQFPILFGLTQAVSCILAAVIHYSFTIALTHYSWNEIYRVLSLVGLSVFVLSLTFISSPPNKKHSANVSLPASLALVFQNRQILLCSLAAATSFGVLLTYAGFWYFTIQTYYSVANLQSVVISGAIFLGIGFGTPLLGWVSNKVKSRVMIIHVTLCLGTMALIAGIYLPHFNVNTLIFIKIISFLIGFFLSGSMLFYTMVNELSTDATRGVSISVLNTAVFLFNTLMIFMPYLFITAQSNNYFTYLWILPFFILISILSLYFIKDSYSPK</sequence>
<evidence type="ECO:0000313" key="6">
    <source>
        <dbReference type="EMBL" id="KTD59242.1"/>
    </source>
</evidence>
<dbReference type="InterPro" id="IPR052952">
    <property type="entry name" value="MFS-Transporter"/>
</dbReference>
<evidence type="ECO:0000256" key="1">
    <source>
        <dbReference type="ARBA" id="ARBA00022692"/>
    </source>
</evidence>
<accession>A0A0W0YQU4</accession>
<name>A0A0W0YQU4_9GAMM</name>
<feature type="transmembrane region" description="Helical" evidence="4">
    <location>
        <begin position="71"/>
        <end position="89"/>
    </location>
</feature>
<feature type="transmembrane region" description="Helical" evidence="4">
    <location>
        <begin position="241"/>
        <end position="261"/>
    </location>
</feature>
<dbReference type="Gene3D" id="1.20.1250.20">
    <property type="entry name" value="MFS general substrate transporter like domains"/>
    <property type="match status" value="2"/>
</dbReference>
<dbReference type="Proteomes" id="UP000054600">
    <property type="component" value="Unassembled WGS sequence"/>
</dbReference>
<feature type="transmembrane region" description="Helical" evidence="4">
    <location>
        <begin position="334"/>
        <end position="354"/>
    </location>
</feature>
<feature type="transmembrane region" description="Helical" evidence="4">
    <location>
        <begin position="366"/>
        <end position="387"/>
    </location>
</feature>
<feature type="transmembrane region" description="Helical" evidence="4">
    <location>
        <begin position="300"/>
        <end position="322"/>
    </location>
</feature>
<gene>
    <name evidence="6" type="ORF">Lsha_1938</name>
</gene>